<evidence type="ECO:0000259" key="1">
    <source>
        <dbReference type="SMART" id="SM00470"/>
    </source>
</evidence>
<dbReference type="InterPro" id="IPR011111">
    <property type="entry name" value="Plasmid_RepB"/>
</dbReference>
<dbReference type="EMBL" id="JAAOLE020000001">
    <property type="protein sequence ID" value="NVI41670.1"/>
    <property type="molecule type" value="Genomic_DNA"/>
</dbReference>
<dbReference type="RefSeq" id="WP_166212402.1">
    <property type="nucleotide sequence ID" value="NZ_CP088285.1"/>
</dbReference>
<dbReference type="Pfam" id="PF07506">
    <property type="entry name" value="RepB"/>
    <property type="match status" value="1"/>
</dbReference>
<accession>A0A973ZY34</accession>
<dbReference type="SUPFAM" id="SSF110849">
    <property type="entry name" value="ParB/Sulfiredoxin"/>
    <property type="match status" value="1"/>
</dbReference>
<dbReference type="Gene3D" id="3.90.1530.10">
    <property type="entry name" value="Conserved hypothetical protein from pyrococcus furiosus pfu- 392566-001, ParB domain"/>
    <property type="match status" value="1"/>
</dbReference>
<comment type="caution">
    <text evidence="2">The sequence shown here is derived from an EMBL/GenBank/DDBJ whole genome shotgun (WGS) entry which is preliminary data.</text>
</comment>
<dbReference type="InterPro" id="IPR036086">
    <property type="entry name" value="ParB/Sulfiredoxin_sf"/>
</dbReference>
<dbReference type="SUPFAM" id="SSF109709">
    <property type="entry name" value="KorB DNA-binding domain-like"/>
    <property type="match status" value="1"/>
</dbReference>
<sequence length="304" mass="34133">MNRYVGPDALREVLQAFSSETVVLEIQTILPVRAIGKTVKASHKYQQITSSIKEIGIVEPPVVCRDKQRPETYLLLDGHLRIEVLKELGRTQVECILSHDDEAFTYNKRISRLSPIQEQRMIAKAIERNVPKEKVARALNINTRSLLRKATLVDGICEEVVALLKDKICPLATFDVLRKMIPIRQIEATELLINANNYSVGYVSAILAGTPQTQLVDTAAPKKMKGMTAEALSRMESELARLQQAMTSIQDTYGQDHLHLTVARGYLAKLVGNPRIAKYLEKHRPEFLSEFKNIVEMTSTIGAD</sequence>
<feature type="domain" description="ParB-like N-terminal" evidence="1">
    <location>
        <begin position="22"/>
        <end position="116"/>
    </location>
</feature>
<evidence type="ECO:0000313" key="2">
    <source>
        <dbReference type="EMBL" id="NVI41670.1"/>
    </source>
</evidence>
<dbReference type="InterPro" id="IPR003115">
    <property type="entry name" value="ParB_N"/>
</dbReference>
<dbReference type="Pfam" id="PF02195">
    <property type="entry name" value="ParB_N"/>
    <property type="match status" value="1"/>
</dbReference>
<organism evidence="2">
    <name type="scientific">Bradyrhizobium septentrionale</name>
    <dbReference type="NCBI Taxonomy" id="1404411"/>
    <lineage>
        <taxon>Bacteria</taxon>
        <taxon>Pseudomonadati</taxon>
        <taxon>Pseudomonadota</taxon>
        <taxon>Alphaproteobacteria</taxon>
        <taxon>Hyphomicrobiales</taxon>
        <taxon>Nitrobacteraceae</taxon>
        <taxon>Bradyrhizobium</taxon>
    </lineage>
</organism>
<dbReference type="SMART" id="SM00470">
    <property type="entry name" value="ParB"/>
    <property type="match status" value="1"/>
</dbReference>
<gene>
    <name evidence="2" type="ORF">HAP48_000880</name>
</gene>
<proteinExistence type="predicted"/>
<name>A0A973ZY34_9BRAD</name>
<protein>
    <submittedName>
        <fullName evidence="2">ParB N-terminal domain-containing protein</fullName>
    </submittedName>
</protein>
<reference evidence="2" key="1">
    <citation type="submission" date="2020-06" db="EMBL/GenBank/DDBJ databases">
        <title>Whole Genome Sequence of Bradyrhizobium sp. Strain 1S1.</title>
        <authorList>
            <person name="Bromfield E.S.P."/>
            <person name="Cloutier S."/>
        </authorList>
    </citation>
    <scope>NUCLEOTIDE SEQUENCE [LARGE SCALE GENOMIC DNA]</scope>
    <source>
        <strain evidence="2">1S1</strain>
    </source>
</reference>
<dbReference type="AlphaFoldDB" id="A0A973ZY34"/>